<evidence type="ECO:0000313" key="1">
    <source>
        <dbReference type="EMBL" id="OBZ70567.1"/>
    </source>
</evidence>
<keyword evidence="2" id="KW-1185">Reference proteome</keyword>
<accession>A0A1C7M264</accession>
<dbReference type="InterPro" id="IPR032675">
    <property type="entry name" value="LRR_dom_sf"/>
</dbReference>
<dbReference type="OMA" id="RTESTHQ"/>
<dbReference type="AlphaFoldDB" id="A0A1C7M264"/>
<dbReference type="EMBL" id="LUGG01000013">
    <property type="protein sequence ID" value="OBZ70567.1"/>
    <property type="molecule type" value="Genomic_DNA"/>
</dbReference>
<gene>
    <name evidence="1" type="ORF">A0H81_09446</name>
</gene>
<evidence type="ECO:0008006" key="3">
    <source>
        <dbReference type="Google" id="ProtNLM"/>
    </source>
</evidence>
<organism evidence="1 2">
    <name type="scientific">Grifola frondosa</name>
    <name type="common">Maitake</name>
    <name type="synonym">Polyporus frondosus</name>
    <dbReference type="NCBI Taxonomy" id="5627"/>
    <lineage>
        <taxon>Eukaryota</taxon>
        <taxon>Fungi</taxon>
        <taxon>Dikarya</taxon>
        <taxon>Basidiomycota</taxon>
        <taxon>Agaricomycotina</taxon>
        <taxon>Agaricomycetes</taxon>
        <taxon>Polyporales</taxon>
        <taxon>Grifolaceae</taxon>
        <taxon>Grifola</taxon>
    </lineage>
</organism>
<dbReference type="OrthoDB" id="2753295at2759"/>
<dbReference type="STRING" id="5627.A0A1C7M264"/>
<proteinExistence type="predicted"/>
<comment type="caution">
    <text evidence="1">The sequence shown here is derived from an EMBL/GenBank/DDBJ whole genome shotgun (WGS) entry which is preliminary data.</text>
</comment>
<dbReference type="Gene3D" id="3.80.10.10">
    <property type="entry name" value="Ribonuclease Inhibitor"/>
    <property type="match status" value="1"/>
</dbReference>
<reference evidence="1 2" key="1">
    <citation type="submission" date="2016-03" db="EMBL/GenBank/DDBJ databases">
        <title>Whole genome sequencing of Grifola frondosa 9006-11.</title>
        <authorList>
            <person name="Min B."/>
            <person name="Park H."/>
            <person name="Kim J.-G."/>
            <person name="Cho H."/>
            <person name="Oh Y.-L."/>
            <person name="Kong W.-S."/>
            <person name="Choi I.-G."/>
        </authorList>
    </citation>
    <scope>NUCLEOTIDE SEQUENCE [LARGE SCALE GENOMIC DNA]</scope>
    <source>
        <strain evidence="1 2">9006-11</strain>
    </source>
</reference>
<dbReference type="Proteomes" id="UP000092993">
    <property type="component" value="Unassembled WGS sequence"/>
</dbReference>
<evidence type="ECO:0000313" key="2">
    <source>
        <dbReference type="Proteomes" id="UP000092993"/>
    </source>
</evidence>
<sequence>MDLHYHPALSNYDILLNIFEQFRLRGNSSATSRHTLAACARVCKTFSDPALSILWRRIDSLLVLLKLLEPTLRRVGGKQNEPYCLHGELLPTQFSRFQKHASYIRTTDLADTSNLIDPTVFMYLAHLNHGRPILPALQQFSWFQSIPVTAQLTSIVPKSLRDLYLHLGHRNGGMSDKAFTTQIIALLRLLTLELPFLETLAVFGDCHPSYIFPIAGFHQLCSLVLERWRYPLTFHQPKGLSGLERSSDLIEATKLITTTGAALATISTPARFQTLEELEVLTDLEEGTVLFAIMSAPMLRSLDLTFRSCVESKKFRRFLDFVCPKLTSCSHITLDVRLSHDAESQLLMYILTPLLMLKDLQSIAVHVPSFPPDLSLSDQDISHLAMAWPRAKAITLDYHCSSPPPLSSLIHFAQHCPDLKSLSLSRMDFSLAANSQQSYPMLSHGLIRLNIYQYRPITEPLAAAQFLDRIFPNLDSKLFRTPLVYIKGDDTWPALVDSLDALKSARECESVQKAAADRNLDSSK</sequence>
<name>A0A1C7M264_GRIFR</name>
<protein>
    <recommendedName>
        <fullName evidence="3">F-box domain-containing protein</fullName>
    </recommendedName>
</protein>